<keyword evidence="5" id="KW-0695">RNA-directed DNA polymerase</keyword>
<reference evidence="9" key="2">
    <citation type="submission" date="2022-06" db="UniProtKB">
        <authorList>
            <consortium name="EnsemblMetazoa"/>
        </authorList>
    </citation>
    <scope>IDENTIFICATION</scope>
</reference>
<dbReference type="SUPFAM" id="SSF56672">
    <property type="entry name" value="DNA/RNA polymerases"/>
    <property type="match status" value="1"/>
</dbReference>
<dbReference type="InterPro" id="IPR000477">
    <property type="entry name" value="RT_dom"/>
</dbReference>
<dbReference type="OrthoDB" id="6627185at2759"/>
<name>A0A8R2FBE0_ACYPI</name>
<dbReference type="Gene3D" id="3.30.70.270">
    <property type="match status" value="2"/>
</dbReference>
<dbReference type="Pfam" id="PF17921">
    <property type="entry name" value="Integrase_H2C2"/>
    <property type="match status" value="1"/>
</dbReference>
<dbReference type="SUPFAM" id="SSF53098">
    <property type="entry name" value="Ribonuclease H-like"/>
    <property type="match status" value="1"/>
</dbReference>
<dbReference type="GO" id="GO:0004519">
    <property type="term" value="F:endonuclease activity"/>
    <property type="evidence" value="ECO:0007669"/>
    <property type="project" value="UniProtKB-KW"/>
</dbReference>
<reference evidence="10" key="1">
    <citation type="submission" date="2010-06" db="EMBL/GenBank/DDBJ databases">
        <authorList>
            <person name="Jiang H."/>
            <person name="Abraham K."/>
            <person name="Ali S."/>
            <person name="Alsbrooks S.L."/>
            <person name="Anim B.N."/>
            <person name="Anosike U.S."/>
            <person name="Attaway T."/>
            <person name="Bandaranaike D.P."/>
            <person name="Battles P.K."/>
            <person name="Bell S.N."/>
            <person name="Bell A.V."/>
            <person name="Beltran B."/>
            <person name="Bickham C."/>
            <person name="Bustamante Y."/>
            <person name="Caleb T."/>
            <person name="Canada A."/>
            <person name="Cardenas V."/>
            <person name="Carter K."/>
            <person name="Chacko J."/>
            <person name="Chandrabose M.N."/>
            <person name="Chavez D."/>
            <person name="Chavez A."/>
            <person name="Chen L."/>
            <person name="Chu H.-S."/>
            <person name="Claassen K.J."/>
            <person name="Cockrell R."/>
            <person name="Collins M."/>
            <person name="Cooper J.A."/>
            <person name="Cree A."/>
            <person name="Curry S.M."/>
            <person name="Da Y."/>
            <person name="Dao M.D."/>
            <person name="Das B."/>
            <person name="Davila M.-L."/>
            <person name="Davy-Carroll L."/>
            <person name="Denson S."/>
            <person name="Dinh H."/>
            <person name="Ebong V.E."/>
            <person name="Edwards J.R."/>
            <person name="Egan A."/>
            <person name="El-Daye J."/>
            <person name="Escobedo L."/>
            <person name="Fernandez S."/>
            <person name="Fernando P.R."/>
            <person name="Flagg N."/>
            <person name="Forbes L.D."/>
            <person name="Fowler R.G."/>
            <person name="Fu Q."/>
            <person name="Gabisi R.A."/>
            <person name="Ganer J."/>
            <person name="Garbino Pronczuk A."/>
            <person name="Garcia R.M."/>
            <person name="Garner T."/>
            <person name="Garrett T.E."/>
            <person name="Gonzalez D.A."/>
            <person name="Hamid H."/>
            <person name="Hawkins E.S."/>
            <person name="Hirani K."/>
            <person name="Hogues M.E."/>
            <person name="Hollins B."/>
            <person name="Hsiao C.-H."/>
            <person name="Jabil R."/>
            <person name="James M.L."/>
            <person name="Jhangiani S.N."/>
            <person name="Johnson B."/>
            <person name="Johnson Q."/>
            <person name="Joshi V."/>
            <person name="Kalu J.B."/>
            <person name="Kam C."/>
            <person name="Kashfia A."/>
            <person name="Keebler J."/>
            <person name="Kisamo H."/>
            <person name="Kovar C.L."/>
            <person name="Lago L.A."/>
            <person name="Lai C.-Y."/>
            <person name="Laidlaw J."/>
            <person name="Lara F."/>
            <person name="Le T.-K."/>
            <person name="Lee S.L."/>
            <person name="Legall F.H."/>
            <person name="Lemon S.J."/>
            <person name="Lewis L.R."/>
            <person name="Li B."/>
            <person name="Liu Y."/>
            <person name="Liu Y.-S."/>
            <person name="Lopez J."/>
            <person name="Lozado R.J."/>
            <person name="Lu J."/>
            <person name="Madu R.C."/>
            <person name="Maheshwari M."/>
            <person name="Maheshwari R."/>
            <person name="Malloy K."/>
            <person name="Martinez E."/>
            <person name="Mathew T."/>
            <person name="Mercado I.C."/>
            <person name="Mercado C."/>
            <person name="Meyer B."/>
            <person name="Montgomery K."/>
            <person name="Morgan M.B."/>
            <person name="Munidasa M."/>
            <person name="Nazareth L.V."/>
            <person name="Nelson J."/>
            <person name="Ng B.M."/>
            <person name="Nguyen N.B."/>
            <person name="Nguyen P.Q."/>
            <person name="Nguyen T."/>
            <person name="Obregon M."/>
            <person name="Okwuonu G.O."/>
            <person name="Onwere C.G."/>
            <person name="Orozco G."/>
            <person name="Parra A."/>
            <person name="Patel S."/>
            <person name="Patil S."/>
            <person name="Perez A."/>
            <person name="Perez Y."/>
            <person name="Pham C."/>
            <person name="Primus E.L."/>
            <person name="Pu L.-L."/>
            <person name="Puazo M."/>
            <person name="Qin X."/>
            <person name="Quiroz J.B."/>
            <person name="Reese J."/>
            <person name="Richards S."/>
            <person name="Rives C.M."/>
            <person name="Robberts R."/>
            <person name="Ruiz S.J."/>
            <person name="Ruiz M.J."/>
            <person name="Santibanez J."/>
            <person name="Schneider B.W."/>
            <person name="Sisson I."/>
            <person name="Smith M."/>
            <person name="Sodergren E."/>
            <person name="Song X.-Z."/>
            <person name="Song B.B."/>
            <person name="Summersgill H."/>
            <person name="Thelus R."/>
            <person name="Thornton R.D."/>
            <person name="Trejos Z.Y."/>
            <person name="Usmani K."/>
            <person name="Vattathil S."/>
            <person name="Villasana D."/>
            <person name="Walker D.L."/>
            <person name="Wang S."/>
            <person name="Wang K."/>
            <person name="White C.S."/>
            <person name="Williams A.C."/>
            <person name="Williamson J."/>
            <person name="Wilson K."/>
            <person name="Woghiren I.O."/>
            <person name="Woodworth J.R."/>
            <person name="Worley K.C."/>
            <person name="Wright R.A."/>
            <person name="Wu W."/>
            <person name="Young L."/>
            <person name="Zhang L."/>
            <person name="Zhang J."/>
            <person name="Zhu Y."/>
            <person name="Muzny D.M."/>
            <person name="Weinstock G."/>
            <person name="Gibbs R.A."/>
        </authorList>
    </citation>
    <scope>NUCLEOTIDE SEQUENCE [LARGE SCALE GENOMIC DNA]</scope>
    <source>
        <strain evidence="10">LSR1</strain>
    </source>
</reference>
<dbReference type="CDD" id="cd09274">
    <property type="entry name" value="RNase_HI_RT_Ty3"/>
    <property type="match status" value="1"/>
</dbReference>
<dbReference type="InterPro" id="IPR041577">
    <property type="entry name" value="RT_RNaseH_2"/>
</dbReference>
<accession>A0A8R2FBE0</accession>
<dbReference type="CDD" id="cd01647">
    <property type="entry name" value="RT_LTR"/>
    <property type="match status" value="1"/>
</dbReference>
<feature type="compositionally biased region" description="Basic residues" evidence="7">
    <location>
        <begin position="799"/>
        <end position="812"/>
    </location>
</feature>
<dbReference type="Pfam" id="PF17919">
    <property type="entry name" value="RT_RNaseH_2"/>
    <property type="match status" value="1"/>
</dbReference>
<dbReference type="EC" id="2.7.7.49" evidence="1"/>
<dbReference type="FunFam" id="3.30.70.270:FF:000003">
    <property type="entry name" value="Transposon Ty3-G Gag-Pol polyprotein"/>
    <property type="match status" value="1"/>
</dbReference>
<feature type="domain" description="Integrase catalytic" evidence="8">
    <location>
        <begin position="562"/>
        <end position="663"/>
    </location>
</feature>
<evidence type="ECO:0000256" key="5">
    <source>
        <dbReference type="ARBA" id="ARBA00022918"/>
    </source>
</evidence>
<dbReference type="InterPro" id="IPR043502">
    <property type="entry name" value="DNA/RNA_pol_sf"/>
</dbReference>
<sequence length="812" mass="92500">MVKTKTANSETSTSNIATGNNSGNNMAAYIGLNHMSFDHRSGEWKTFKLKLTNSFIAGDVSSDLKKKAILITALSDETFSLLASLCVPLDIEAKSFSDLIKLLDAHFTRIFLPDMNFIERRKILWKRLQNGLLDKIDLKDAYAQLILSEESRNLVVINTHLGLYAFTRLPYGINCAASIFQRVLEQTIGDMDGVTVFQDDISISGKTRPEHNNRLESVLNKLQNSGLKVKVEKCKFLKNSIEYLGHILDKNGIHTTEKHIEAIKNVSVPISLSELKSFLGMVTYYIKYIPNSAELLEPLYKLTRKEEDFILSNKCNNAFNQIKKLLISNRVLANFDSKLPLKLTVYASSIAVGAILSHVYNDNTERPIAFASHLLTKAEQKYPQLEREGLAIIFGVKKFHDFLFGKHFTLVTDNKPIAHILNPNKGIPTIAANRLQRWAYILMAYKFNIEWVSTDNNPADYLSRLSLQSKQIDIEANTNYLNFINDESNWILDWLKIKKATRSDPIISKIIDYGTTKMKSLARAYFWWPLLDGEIEKLTNSCEVCCENRSIPPKAILKPFEWPTKPWTRIHIDFLGPVFGQVFFVLVDATSKWIECFKVNSLNTTTVIKHLTEVFSRFGLPKSITSDGAKCFSNEVFHSFLKMYGIMHLVGAPYHPKSNGAAESAETPNKVLLGKSVRFIFDLLKPQTDDIVLGKQITQIKNSGRRDVTFNTNEKVLVRDYRSPSSKWKTAVVTKILGTRNYQVTTDENHIWKRHVDQMLKIKQSNHEQISNTDTDSNNNSYKSPISETTLNTTNNLQRPKRIIRKPAKYYQ</sequence>
<dbReference type="GO" id="GO:0003676">
    <property type="term" value="F:nucleic acid binding"/>
    <property type="evidence" value="ECO:0007669"/>
    <property type="project" value="InterPro"/>
</dbReference>
<evidence type="ECO:0000256" key="2">
    <source>
        <dbReference type="ARBA" id="ARBA00022695"/>
    </source>
</evidence>
<keyword evidence="6" id="KW-0511">Multifunctional enzyme</keyword>
<dbReference type="Gene3D" id="3.10.20.370">
    <property type="match status" value="1"/>
</dbReference>
<keyword evidence="4" id="KW-0378">Hydrolase</keyword>
<dbReference type="Gene3D" id="3.10.10.10">
    <property type="entry name" value="HIV Type 1 Reverse Transcriptase, subunit A, domain 1"/>
    <property type="match status" value="1"/>
</dbReference>
<dbReference type="InterPro" id="IPR043128">
    <property type="entry name" value="Rev_trsase/Diguanyl_cyclase"/>
</dbReference>
<dbReference type="InterPro" id="IPR041588">
    <property type="entry name" value="Integrase_H2C2"/>
</dbReference>
<dbReference type="InterPro" id="IPR001584">
    <property type="entry name" value="Integrase_cat-core"/>
</dbReference>
<keyword evidence="4" id="KW-0255">Endonuclease</keyword>
<feature type="compositionally biased region" description="Low complexity" evidence="7">
    <location>
        <begin position="771"/>
        <end position="781"/>
    </location>
</feature>
<dbReference type="KEGG" id="api:103309946"/>
<dbReference type="PANTHER" id="PTHR37984:SF5">
    <property type="entry name" value="PROTEIN NYNRIN-LIKE"/>
    <property type="match status" value="1"/>
</dbReference>
<keyword evidence="10" id="KW-1185">Reference proteome</keyword>
<dbReference type="Pfam" id="PF00665">
    <property type="entry name" value="rve"/>
    <property type="match status" value="1"/>
</dbReference>
<dbReference type="FunFam" id="3.30.70.270:FF:000020">
    <property type="entry name" value="Transposon Tf2-6 polyprotein-like Protein"/>
    <property type="match status" value="1"/>
</dbReference>
<evidence type="ECO:0000256" key="3">
    <source>
        <dbReference type="ARBA" id="ARBA00022722"/>
    </source>
</evidence>
<keyword evidence="2" id="KW-0808">Transferase</keyword>
<dbReference type="PANTHER" id="PTHR37984">
    <property type="entry name" value="PROTEIN CBG26694"/>
    <property type="match status" value="1"/>
</dbReference>
<dbReference type="Proteomes" id="UP000007819">
    <property type="component" value="Chromosome X"/>
</dbReference>
<dbReference type="GO" id="GO:0003964">
    <property type="term" value="F:RNA-directed DNA polymerase activity"/>
    <property type="evidence" value="ECO:0007669"/>
    <property type="project" value="UniProtKB-KW"/>
</dbReference>
<dbReference type="Gene3D" id="3.30.420.10">
    <property type="entry name" value="Ribonuclease H-like superfamily/Ribonuclease H"/>
    <property type="match status" value="1"/>
</dbReference>
<protein>
    <recommendedName>
        <fullName evidence="1">RNA-directed DNA polymerase</fullName>
        <ecNumber evidence="1">2.7.7.49</ecNumber>
    </recommendedName>
</protein>
<evidence type="ECO:0000256" key="4">
    <source>
        <dbReference type="ARBA" id="ARBA00022759"/>
    </source>
</evidence>
<evidence type="ECO:0000313" key="9">
    <source>
        <dbReference type="EnsemblMetazoa" id="XP_008184923.1"/>
    </source>
</evidence>
<dbReference type="AlphaFoldDB" id="A0A8R2FBE0"/>
<evidence type="ECO:0000313" key="10">
    <source>
        <dbReference type="Proteomes" id="UP000007819"/>
    </source>
</evidence>
<proteinExistence type="predicted"/>
<feature type="region of interest" description="Disordered" evidence="7">
    <location>
        <begin position="766"/>
        <end position="812"/>
    </location>
</feature>
<dbReference type="EnsemblMetazoa" id="XM_008186701.1">
    <property type="protein sequence ID" value="XP_008184923.1"/>
    <property type="gene ID" value="LOC103309946"/>
</dbReference>
<evidence type="ECO:0000256" key="6">
    <source>
        <dbReference type="ARBA" id="ARBA00023268"/>
    </source>
</evidence>
<dbReference type="RefSeq" id="XP_008184923.1">
    <property type="nucleotide sequence ID" value="XM_008186701.1"/>
</dbReference>
<dbReference type="InterPro" id="IPR012337">
    <property type="entry name" value="RNaseH-like_sf"/>
</dbReference>
<evidence type="ECO:0000256" key="7">
    <source>
        <dbReference type="SAM" id="MobiDB-lite"/>
    </source>
</evidence>
<dbReference type="GO" id="GO:0015074">
    <property type="term" value="P:DNA integration"/>
    <property type="evidence" value="ECO:0007669"/>
    <property type="project" value="InterPro"/>
</dbReference>
<dbReference type="GeneID" id="103309946"/>
<evidence type="ECO:0000259" key="8">
    <source>
        <dbReference type="PROSITE" id="PS50994"/>
    </source>
</evidence>
<dbReference type="Pfam" id="PF00078">
    <property type="entry name" value="RVT_1"/>
    <property type="match status" value="1"/>
</dbReference>
<evidence type="ECO:0000256" key="1">
    <source>
        <dbReference type="ARBA" id="ARBA00012493"/>
    </source>
</evidence>
<keyword evidence="2" id="KW-0548">Nucleotidyltransferase</keyword>
<dbReference type="FunFam" id="3.10.20.370:FF:000001">
    <property type="entry name" value="Retrovirus-related Pol polyprotein from transposon 17.6-like protein"/>
    <property type="match status" value="1"/>
</dbReference>
<dbReference type="GO" id="GO:0042575">
    <property type="term" value="C:DNA polymerase complex"/>
    <property type="evidence" value="ECO:0007669"/>
    <property type="project" value="UniProtKB-ARBA"/>
</dbReference>
<dbReference type="PROSITE" id="PS50994">
    <property type="entry name" value="INTEGRASE"/>
    <property type="match status" value="1"/>
</dbReference>
<keyword evidence="3" id="KW-0540">Nuclease</keyword>
<dbReference type="InterPro" id="IPR050951">
    <property type="entry name" value="Retrovirus_Pol_polyprotein"/>
</dbReference>
<organism evidence="9 10">
    <name type="scientific">Acyrthosiphon pisum</name>
    <name type="common">Pea aphid</name>
    <dbReference type="NCBI Taxonomy" id="7029"/>
    <lineage>
        <taxon>Eukaryota</taxon>
        <taxon>Metazoa</taxon>
        <taxon>Ecdysozoa</taxon>
        <taxon>Arthropoda</taxon>
        <taxon>Hexapoda</taxon>
        <taxon>Insecta</taxon>
        <taxon>Pterygota</taxon>
        <taxon>Neoptera</taxon>
        <taxon>Paraneoptera</taxon>
        <taxon>Hemiptera</taxon>
        <taxon>Sternorrhyncha</taxon>
        <taxon>Aphidomorpha</taxon>
        <taxon>Aphidoidea</taxon>
        <taxon>Aphididae</taxon>
        <taxon>Macrosiphini</taxon>
        <taxon>Acyrthosiphon</taxon>
    </lineage>
</organism>
<feature type="compositionally biased region" description="Polar residues" evidence="7">
    <location>
        <begin position="782"/>
        <end position="798"/>
    </location>
</feature>
<dbReference type="InterPro" id="IPR036397">
    <property type="entry name" value="RNaseH_sf"/>
</dbReference>